<dbReference type="EC" id="2.3.2.27" evidence="4"/>
<feature type="transmembrane region" description="Helical" evidence="14">
    <location>
        <begin position="60"/>
        <end position="82"/>
    </location>
</feature>
<dbReference type="Pfam" id="PF13639">
    <property type="entry name" value="zf-RING_2"/>
    <property type="match status" value="1"/>
</dbReference>
<evidence type="ECO:0000256" key="13">
    <source>
        <dbReference type="PROSITE-ProRule" id="PRU00175"/>
    </source>
</evidence>
<comment type="catalytic activity">
    <reaction evidence="1">
        <text>S-ubiquitinyl-[E2 ubiquitin-conjugating enzyme]-L-cysteine + [acceptor protein]-L-lysine = [E2 ubiquitin-conjugating enzyme]-L-cysteine + N(6)-ubiquitinyl-[acceptor protein]-L-lysine.</text>
        <dbReference type="EC" id="2.3.2.27"/>
    </reaction>
</comment>
<proteinExistence type="predicted"/>
<evidence type="ECO:0000256" key="8">
    <source>
        <dbReference type="ARBA" id="ARBA00022771"/>
    </source>
</evidence>
<organism evidence="16 17">
    <name type="scientific">Stephania yunnanensis</name>
    <dbReference type="NCBI Taxonomy" id="152371"/>
    <lineage>
        <taxon>Eukaryota</taxon>
        <taxon>Viridiplantae</taxon>
        <taxon>Streptophyta</taxon>
        <taxon>Embryophyta</taxon>
        <taxon>Tracheophyta</taxon>
        <taxon>Spermatophyta</taxon>
        <taxon>Magnoliopsida</taxon>
        <taxon>Ranunculales</taxon>
        <taxon>Menispermaceae</taxon>
        <taxon>Menispermoideae</taxon>
        <taxon>Cissampelideae</taxon>
        <taxon>Stephania</taxon>
    </lineage>
</organism>
<evidence type="ECO:0000256" key="6">
    <source>
        <dbReference type="ARBA" id="ARBA00022692"/>
    </source>
</evidence>
<gene>
    <name evidence="16" type="ORF">Syun_000659</name>
</gene>
<evidence type="ECO:0000256" key="7">
    <source>
        <dbReference type="ARBA" id="ARBA00022723"/>
    </source>
</evidence>
<keyword evidence="9" id="KW-0833">Ubl conjugation pathway</keyword>
<name>A0AAP0Q6Z5_9MAGN</name>
<dbReference type="GO" id="GO:0016567">
    <property type="term" value="P:protein ubiquitination"/>
    <property type="evidence" value="ECO:0007669"/>
    <property type="project" value="InterPro"/>
</dbReference>
<evidence type="ECO:0000256" key="2">
    <source>
        <dbReference type="ARBA" id="ARBA00004167"/>
    </source>
</evidence>
<evidence type="ECO:0000256" key="4">
    <source>
        <dbReference type="ARBA" id="ARBA00012483"/>
    </source>
</evidence>
<dbReference type="SMART" id="SM00184">
    <property type="entry name" value="RING"/>
    <property type="match status" value="1"/>
</dbReference>
<keyword evidence="10" id="KW-0862">Zinc</keyword>
<evidence type="ECO:0000259" key="15">
    <source>
        <dbReference type="PROSITE" id="PS50089"/>
    </source>
</evidence>
<keyword evidence="11 14" id="KW-1133">Transmembrane helix</keyword>
<evidence type="ECO:0000256" key="3">
    <source>
        <dbReference type="ARBA" id="ARBA00004906"/>
    </source>
</evidence>
<dbReference type="PROSITE" id="PS50089">
    <property type="entry name" value="ZF_RING_2"/>
    <property type="match status" value="1"/>
</dbReference>
<dbReference type="SUPFAM" id="SSF57850">
    <property type="entry name" value="RING/U-box"/>
    <property type="match status" value="1"/>
</dbReference>
<dbReference type="PANTHER" id="PTHR46913">
    <property type="entry name" value="RING-H2 FINGER PROTEIN ATL16"/>
    <property type="match status" value="1"/>
</dbReference>
<evidence type="ECO:0000256" key="14">
    <source>
        <dbReference type="SAM" id="Phobius"/>
    </source>
</evidence>
<dbReference type="AlphaFoldDB" id="A0AAP0Q6Z5"/>
<keyword evidence="6 14" id="KW-0812">Transmembrane</keyword>
<comment type="caution">
    <text evidence="16">The sequence shown here is derived from an EMBL/GenBank/DDBJ whole genome shotgun (WGS) entry which is preliminary data.</text>
</comment>
<evidence type="ECO:0000256" key="9">
    <source>
        <dbReference type="ARBA" id="ARBA00022786"/>
    </source>
</evidence>
<dbReference type="EMBL" id="JBBNAF010000001">
    <property type="protein sequence ID" value="KAK9168519.1"/>
    <property type="molecule type" value="Genomic_DNA"/>
</dbReference>
<dbReference type="InterPro" id="IPR001841">
    <property type="entry name" value="Znf_RING"/>
</dbReference>
<dbReference type="GO" id="GO:0016020">
    <property type="term" value="C:membrane"/>
    <property type="evidence" value="ECO:0007669"/>
    <property type="project" value="UniProtKB-SubCell"/>
</dbReference>
<feature type="domain" description="RING-type" evidence="15">
    <location>
        <begin position="136"/>
        <end position="178"/>
    </location>
</feature>
<keyword evidence="12 14" id="KW-0472">Membrane</keyword>
<comment type="pathway">
    <text evidence="3">Protein modification; protein ubiquitination.</text>
</comment>
<keyword evidence="5" id="KW-0808">Transferase</keyword>
<reference evidence="16 17" key="1">
    <citation type="submission" date="2024-01" db="EMBL/GenBank/DDBJ databases">
        <title>Genome assemblies of Stephania.</title>
        <authorList>
            <person name="Yang L."/>
        </authorList>
    </citation>
    <scope>NUCLEOTIDE SEQUENCE [LARGE SCALE GENOMIC DNA]</scope>
    <source>
        <strain evidence="16">YNDBR</strain>
        <tissue evidence="16">Leaf</tissue>
    </source>
</reference>
<evidence type="ECO:0000256" key="12">
    <source>
        <dbReference type="ARBA" id="ARBA00023136"/>
    </source>
</evidence>
<evidence type="ECO:0000313" key="17">
    <source>
        <dbReference type="Proteomes" id="UP001420932"/>
    </source>
</evidence>
<evidence type="ECO:0000313" key="16">
    <source>
        <dbReference type="EMBL" id="KAK9168519.1"/>
    </source>
</evidence>
<dbReference type="InterPro" id="IPR044600">
    <property type="entry name" value="ATL1/ATL16-like"/>
</dbReference>
<sequence length="227" mass="25666">MKPNNTSTAPPHSLLSHLTLKFVFPLIEPRDPPTYYDTTTSTTNATPQKTTYYTNIHHSLLAITLLSSITCLLFLFFLFLFLRHRGLFDHYLIDRSRRGRNNGAMGARGVDPCVIESLPVLAFEVVRREMGSVDDCAVCLGEFECKSVVKRIPFCGHFFHAQCIEVWLLNHSSCPLCRSSQLFPLPPKVTTHHHHHDHVDRDCKVEEEKFGSVVIDVGAPTTNFSSN</sequence>
<evidence type="ECO:0000256" key="1">
    <source>
        <dbReference type="ARBA" id="ARBA00000900"/>
    </source>
</evidence>
<keyword evidence="17" id="KW-1185">Reference proteome</keyword>
<dbReference type="InterPro" id="IPR013083">
    <property type="entry name" value="Znf_RING/FYVE/PHD"/>
</dbReference>
<dbReference type="GO" id="GO:0061630">
    <property type="term" value="F:ubiquitin protein ligase activity"/>
    <property type="evidence" value="ECO:0007669"/>
    <property type="project" value="UniProtKB-EC"/>
</dbReference>
<evidence type="ECO:0000256" key="10">
    <source>
        <dbReference type="ARBA" id="ARBA00022833"/>
    </source>
</evidence>
<dbReference type="Proteomes" id="UP001420932">
    <property type="component" value="Unassembled WGS sequence"/>
</dbReference>
<comment type="subcellular location">
    <subcellularLocation>
        <location evidence="2">Membrane</location>
        <topology evidence="2">Single-pass membrane protein</topology>
    </subcellularLocation>
</comment>
<protein>
    <recommendedName>
        <fullName evidence="4">RING-type E3 ubiquitin transferase</fullName>
        <ecNumber evidence="4">2.3.2.27</ecNumber>
    </recommendedName>
</protein>
<evidence type="ECO:0000256" key="5">
    <source>
        <dbReference type="ARBA" id="ARBA00022679"/>
    </source>
</evidence>
<dbReference type="Gene3D" id="3.30.40.10">
    <property type="entry name" value="Zinc/RING finger domain, C3HC4 (zinc finger)"/>
    <property type="match status" value="1"/>
</dbReference>
<dbReference type="GO" id="GO:0008270">
    <property type="term" value="F:zinc ion binding"/>
    <property type="evidence" value="ECO:0007669"/>
    <property type="project" value="UniProtKB-KW"/>
</dbReference>
<evidence type="ECO:0000256" key="11">
    <source>
        <dbReference type="ARBA" id="ARBA00022989"/>
    </source>
</evidence>
<accession>A0AAP0Q6Z5</accession>
<dbReference type="PANTHER" id="PTHR46913:SF1">
    <property type="entry name" value="RING-H2 FINGER PROTEIN ATL16"/>
    <property type="match status" value="1"/>
</dbReference>
<keyword evidence="8 13" id="KW-0863">Zinc-finger</keyword>
<keyword evidence="7" id="KW-0479">Metal-binding</keyword>